<dbReference type="EMBL" id="AFVZ01000001">
    <property type="protein sequence ID" value="EHN59088.1"/>
    <property type="molecule type" value="Genomic_DNA"/>
</dbReference>
<dbReference type="STRING" id="336988.NT96_05255"/>
<reference evidence="2 3" key="1">
    <citation type="journal article" date="2012" name="PLoS ONE">
        <title>Functional divergence in the genus oenococcus as predicted by genome sequencing of the newly-described species, Oenococcus kitaharae.</title>
        <authorList>
            <person name="Borneman A.R."/>
            <person name="McCarthy J.M."/>
            <person name="Chambers P.J."/>
            <person name="Bartowsky E.J."/>
        </authorList>
    </citation>
    <scope>NUCLEOTIDE SEQUENCE [LARGE SCALE GENOMIC DNA]</scope>
    <source>
        <strain evidence="2">DSM 17330</strain>
        <strain evidence="3">DSM17330</strain>
    </source>
</reference>
<dbReference type="HOGENOM" id="CLU_2899734_0_0_9"/>
<comment type="caution">
    <text evidence="2">The sequence shown here is derived from an EMBL/GenBank/DDBJ whole genome shotgun (WGS) entry which is preliminary data.</text>
</comment>
<dbReference type="AlphaFoldDB" id="G9WFD1"/>
<gene>
    <name evidence="1" type="ORF">OKIT_0413</name>
    <name evidence="2" type="ORF">OKIT_0985</name>
</gene>
<dbReference type="PATRIC" id="fig|1045004.4.peg.412"/>
<keyword evidence="3" id="KW-1185">Reference proteome</keyword>
<accession>G9WFD1</accession>
<evidence type="ECO:0000313" key="3">
    <source>
        <dbReference type="Proteomes" id="UP000004959"/>
    </source>
</evidence>
<evidence type="ECO:0000313" key="2">
    <source>
        <dbReference type="EMBL" id="EHN59088.1"/>
    </source>
</evidence>
<dbReference type="EMBL" id="AFVZ01000001">
    <property type="protein sequence ID" value="EHN58534.1"/>
    <property type="molecule type" value="Genomic_DNA"/>
</dbReference>
<organism evidence="2 3">
    <name type="scientific">Oenococcus kitaharae DSM 17330</name>
    <dbReference type="NCBI Taxonomy" id="1045004"/>
    <lineage>
        <taxon>Bacteria</taxon>
        <taxon>Bacillati</taxon>
        <taxon>Bacillota</taxon>
        <taxon>Bacilli</taxon>
        <taxon>Lactobacillales</taxon>
        <taxon>Lactobacillaceae</taxon>
        <taxon>Oenococcus</taxon>
    </lineage>
</organism>
<dbReference type="Proteomes" id="UP000004959">
    <property type="component" value="Chromosome"/>
</dbReference>
<dbReference type="RefSeq" id="WP_007744872.1">
    <property type="nucleotide sequence ID" value="NZ_CM001398.1"/>
</dbReference>
<protein>
    <submittedName>
        <fullName evidence="2">Uncharacterized protein</fullName>
    </submittedName>
</protein>
<name>G9WFD1_9LACO</name>
<proteinExistence type="predicted"/>
<evidence type="ECO:0000313" key="1">
    <source>
        <dbReference type="EMBL" id="EHN58534.1"/>
    </source>
</evidence>
<sequence length="62" mass="7048">MAVQTQSLNQLIKSNKLNYFQVAHQAGINRATLWGWLKFEDDMTADQRNKVLTAIQELGNGQ</sequence>
<dbReference type="OrthoDB" id="9771372at2"/>